<evidence type="ECO:0000313" key="8">
    <source>
        <dbReference type="Proteomes" id="UP000067434"/>
    </source>
</evidence>
<feature type="transmembrane region" description="Helical" evidence="5">
    <location>
        <begin position="134"/>
        <end position="157"/>
    </location>
</feature>
<evidence type="ECO:0000256" key="1">
    <source>
        <dbReference type="ARBA" id="ARBA00004141"/>
    </source>
</evidence>
<evidence type="ECO:0000313" key="7">
    <source>
        <dbReference type="EMBL" id="AKG38288.1"/>
    </source>
</evidence>
<dbReference type="PANTHER" id="PTHR43229">
    <property type="entry name" value="NODULATION PROTEIN J"/>
    <property type="match status" value="1"/>
</dbReference>
<evidence type="ECO:0000256" key="4">
    <source>
        <dbReference type="ARBA" id="ARBA00023136"/>
    </source>
</evidence>
<evidence type="ECO:0000256" key="3">
    <source>
        <dbReference type="ARBA" id="ARBA00022989"/>
    </source>
</evidence>
<gene>
    <name evidence="7" type="ORF">MA03_01950</name>
</gene>
<evidence type="ECO:0000259" key="6">
    <source>
        <dbReference type="PROSITE" id="PS51012"/>
    </source>
</evidence>
<dbReference type="InterPro" id="IPR013525">
    <property type="entry name" value="ABC2_TM"/>
</dbReference>
<dbReference type="GO" id="GO:0043190">
    <property type="term" value="C:ATP-binding cassette (ABC) transporter complex"/>
    <property type="evidence" value="ECO:0007669"/>
    <property type="project" value="InterPro"/>
</dbReference>
<dbReference type="Pfam" id="PF01061">
    <property type="entry name" value="ABC2_membrane"/>
    <property type="match status" value="1"/>
</dbReference>
<dbReference type="InterPro" id="IPR000412">
    <property type="entry name" value="ABC_2_transport"/>
</dbReference>
<dbReference type="InterPro" id="IPR047817">
    <property type="entry name" value="ABC2_TM_bact-type"/>
</dbReference>
<keyword evidence="2 5" id="KW-0812">Transmembrane</keyword>
<sequence length="257" mass="29321">MSRVALKIYLRYPAWIIADIITAPAWLVLLIFPVLMFLPKSQWSNPLVLNSFLWAMILWDIVSYGLWSFGMAIRREQQMGTLEFIYLTNANRVLIFARNIFARIISLTLTIAYTYVFFKLLFNIQVIIFDPLPVLLVLLLGLFTSMGFGLLYGALVLRFKDAGPLNNILQFIILGISGVFYPVSSLPESLRVVSMILPFTYISEILRYHALGMPTLIPVKCEWIILVLSTLLLNMAGFILLNLIEKNSKKTGELAKY</sequence>
<feature type="transmembrane region" description="Helical" evidence="5">
    <location>
        <begin position="164"/>
        <end position="183"/>
    </location>
</feature>
<dbReference type="PROSITE" id="PS51012">
    <property type="entry name" value="ABC_TM2"/>
    <property type="match status" value="1"/>
</dbReference>
<feature type="transmembrane region" description="Helical" evidence="5">
    <location>
        <begin position="100"/>
        <end position="122"/>
    </location>
</feature>
<keyword evidence="8" id="KW-1185">Reference proteome</keyword>
<feature type="transmembrane region" description="Helical" evidence="5">
    <location>
        <begin position="52"/>
        <end position="73"/>
    </location>
</feature>
<feature type="transmembrane region" description="Helical" evidence="5">
    <location>
        <begin position="223"/>
        <end position="244"/>
    </location>
</feature>
<dbReference type="KEGG" id="thf:MA03_01950"/>
<feature type="domain" description="ABC transmembrane type-2" evidence="6">
    <location>
        <begin position="15"/>
        <end position="244"/>
    </location>
</feature>
<comment type="subcellular location">
    <subcellularLocation>
        <location evidence="1">Membrane</location>
        <topology evidence="1">Multi-pass membrane protein</topology>
    </subcellularLocation>
</comment>
<proteinExistence type="predicted"/>
<protein>
    <recommendedName>
        <fullName evidence="6">ABC transmembrane type-2 domain-containing protein</fullName>
    </recommendedName>
</protein>
<organism evidence="7 8">
    <name type="scientific">Infirmifilum uzonense</name>
    <dbReference type="NCBI Taxonomy" id="1550241"/>
    <lineage>
        <taxon>Archaea</taxon>
        <taxon>Thermoproteota</taxon>
        <taxon>Thermoprotei</taxon>
        <taxon>Thermofilales</taxon>
        <taxon>Thermofilaceae</taxon>
        <taxon>Infirmifilum</taxon>
    </lineage>
</organism>
<keyword evidence="3 5" id="KW-1133">Transmembrane helix</keyword>
<reference evidence="7 8" key="1">
    <citation type="journal article" date="2015" name="Stand. Genomic Sci.">
        <title>Complete genome sequence of and proposal of Thermofilum uzonense sp. nov. a novel hyperthermophilic crenarchaeon and emended description of the genus Thermofilum.</title>
        <authorList>
            <person name="Toshchakov S.V."/>
            <person name="Korzhenkov A.A."/>
            <person name="Samarov N.I."/>
            <person name="Mazunin I.O."/>
            <person name="Mozhey O.I."/>
            <person name="Shmyr I.S."/>
            <person name="Derbikova K.S."/>
            <person name="Taranov E.A."/>
            <person name="Dominova I.N."/>
            <person name="Bonch-Osmolovskaya E.A."/>
            <person name="Patrushev M.V."/>
            <person name="Podosokorskaya O.A."/>
            <person name="Kublanov I.V."/>
        </authorList>
    </citation>
    <scope>NUCLEOTIDE SEQUENCE [LARGE SCALE GENOMIC DNA]</scope>
    <source>
        <strain evidence="7 8">1807-2</strain>
    </source>
</reference>
<dbReference type="PATRIC" id="fig|1550241.5.peg.397"/>
<keyword evidence="4 5" id="KW-0472">Membrane</keyword>
<name>A0A0F7FHS8_9CREN</name>
<evidence type="ECO:0000256" key="5">
    <source>
        <dbReference type="SAM" id="Phobius"/>
    </source>
</evidence>
<dbReference type="HOGENOM" id="CLU_999731_0_0_2"/>
<dbReference type="STRING" id="1550241.MA03_01950"/>
<dbReference type="PANTHER" id="PTHR43229:SF6">
    <property type="entry name" value="ABC-TYPE MULTIDRUG TRANSPORT SYSTEM, PERMEASE COMPONENT"/>
    <property type="match status" value="1"/>
</dbReference>
<accession>A0A0F7FHS8</accession>
<dbReference type="InterPro" id="IPR051784">
    <property type="entry name" value="Nod_factor_ABC_transporter"/>
</dbReference>
<dbReference type="Proteomes" id="UP000067434">
    <property type="component" value="Chromosome"/>
</dbReference>
<dbReference type="AlphaFoldDB" id="A0A0F7FHS8"/>
<dbReference type="GO" id="GO:0140359">
    <property type="term" value="F:ABC-type transporter activity"/>
    <property type="evidence" value="ECO:0007669"/>
    <property type="project" value="InterPro"/>
</dbReference>
<dbReference type="PRINTS" id="PR00164">
    <property type="entry name" value="ABC2TRNSPORT"/>
</dbReference>
<feature type="transmembrane region" description="Helical" evidence="5">
    <location>
        <begin position="12"/>
        <end position="32"/>
    </location>
</feature>
<dbReference type="EMBL" id="CP009961">
    <property type="protein sequence ID" value="AKG38288.1"/>
    <property type="molecule type" value="Genomic_DNA"/>
</dbReference>
<evidence type="ECO:0000256" key="2">
    <source>
        <dbReference type="ARBA" id="ARBA00022692"/>
    </source>
</evidence>